<organism evidence="10 11">
    <name type="scientific">Electrophorus electricus</name>
    <name type="common">Electric eel</name>
    <name type="synonym">Gymnotus electricus</name>
    <dbReference type="NCBI Taxonomy" id="8005"/>
    <lineage>
        <taxon>Eukaryota</taxon>
        <taxon>Metazoa</taxon>
        <taxon>Chordata</taxon>
        <taxon>Craniata</taxon>
        <taxon>Vertebrata</taxon>
        <taxon>Euteleostomi</taxon>
        <taxon>Actinopterygii</taxon>
        <taxon>Neopterygii</taxon>
        <taxon>Teleostei</taxon>
        <taxon>Ostariophysi</taxon>
        <taxon>Gymnotiformes</taxon>
        <taxon>Gymnotoidei</taxon>
        <taxon>Gymnotidae</taxon>
        <taxon>Electrophorus</taxon>
    </lineage>
</organism>
<dbReference type="GO" id="GO:0032542">
    <property type="term" value="F:sulfiredoxin activity"/>
    <property type="evidence" value="ECO:0007669"/>
    <property type="project" value="InterPro"/>
</dbReference>
<dbReference type="AlphaFoldDB" id="A0A4W4DR93"/>
<comment type="similarity">
    <text evidence="1">Belongs to the sulfiredoxin family.</text>
</comment>
<evidence type="ECO:0000256" key="5">
    <source>
        <dbReference type="ARBA" id="ARBA00022862"/>
    </source>
</evidence>
<reference evidence="10" key="5">
    <citation type="submission" date="2025-09" db="UniProtKB">
        <authorList>
            <consortium name="Ensembl"/>
        </authorList>
    </citation>
    <scope>IDENTIFICATION</scope>
</reference>
<keyword evidence="4" id="KW-0067">ATP-binding</keyword>
<evidence type="ECO:0000259" key="9">
    <source>
        <dbReference type="Pfam" id="PF02195"/>
    </source>
</evidence>
<dbReference type="InterPro" id="IPR016692">
    <property type="entry name" value="Sulfiredoxin"/>
</dbReference>
<feature type="domain" description="ParB-like N-terminal" evidence="9">
    <location>
        <begin position="41"/>
        <end position="91"/>
    </location>
</feature>
<keyword evidence="7" id="KW-1015">Disulfide bond</keyword>
<keyword evidence="11" id="KW-1185">Reference proteome</keyword>
<dbReference type="EC" id="1.8.98.2" evidence="2"/>
<reference evidence="11" key="1">
    <citation type="journal article" date="2014" name="Science">
        <title>Nonhuman genetics. Genomic basis for the convergent evolution of electric organs.</title>
        <authorList>
            <person name="Gallant J.R."/>
            <person name="Traeger L.L."/>
            <person name="Volkening J.D."/>
            <person name="Moffett H."/>
            <person name="Chen P.H."/>
            <person name="Novina C.D."/>
            <person name="Phillips G.N.Jr."/>
            <person name="Anand R."/>
            <person name="Wells G.B."/>
            <person name="Pinch M."/>
            <person name="Guth R."/>
            <person name="Unguez G.A."/>
            <person name="Albert J.S."/>
            <person name="Zakon H.H."/>
            <person name="Samanta M.P."/>
            <person name="Sussman M.R."/>
        </authorList>
    </citation>
    <scope>NUCLEOTIDE SEQUENCE [LARGE SCALE GENOMIC DNA]</scope>
</reference>
<keyword evidence="5" id="KW-0049">Antioxidant</keyword>
<dbReference type="PANTHER" id="PTHR21348:SF2">
    <property type="entry name" value="SULFIREDOXIN-1"/>
    <property type="match status" value="1"/>
</dbReference>
<dbReference type="GO" id="GO:0005737">
    <property type="term" value="C:cytoplasm"/>
    <property type="evidence" value="ECO:0007669"/>
    <property type="project" value="TreeGrafter"/>
</dbReference>
<name>A0A4W4DR93_ELEEL</name>
<dbReference type="Ensembl" id="ENSEEET00000001725.2">
    <property type="protein sequence ID" value="ENSEEEP00000001690.2"/>
    <property type="gene ID" value="ENSEEEG00000001081.2"/>
</dbReference>
<protein>
    <recommendedName>
        <fullName evidence="2">sulfiredoxin</fullName>
        <ecNumber evidence="2">1.8.98.2</ecNumber>
    </recommendedName>
</protein>
<dbReference type="Gene3D" id="3.90.1530.10">
    <property type="entry name" value="Conserved hypothetical protein from pyrococcus furiosus pfu- 392566-001, ParB domain"/>
    <property type="match status" value="1"/>
</dbReference>
<reference evidence="10" key="3">
    <citation type="submission" date="2020-05" db="EMBL/GenBank/DDBJ databases">
        <title>Electrophorus electricus (electric eel) genome, fEleEle1, primary haplotype.</title>
        <authorList>
            <person name="Myers G."/>
            <person name="Meyer A."/>
            <person name="Fedrigo O."/>
            <person name="Formenti G."/>
            <person name="Rhie A."/>
            <person name="Tracey A."/>
            <person name="Sims Y."/>
            <person name="Jarvis E.D."/>
        </authorList>
    </citation>
    <scope>NUCLEOTIDE SEQUENCE [LARGE SCALE GENOMIC DNA]</scope>
</reference>
<evidence type="ECO:0000256" key="6">
    <source>
        <dbReference type="ARBA" id="ARBA00023002"/>
    </source>
</evidence>
<evidence type="ECO:0000256" key="2">
    <source>
        <dbReference type="ARBA" id="ARBA00013055"/>
    </source>
</evidence>
<reference evidence="11" key="2">
    <citation type="journal article" date="2017" name="Sci. Adv.">
        <title>A tail of two voltages: Proteomic comparison of the three electric organs of the electric eel.</title>
        <authorList>
            <person name="Traeger L.L."/>
            <person name="Sabat G."/>
            <person name="Barrett-Wilt G.A."/>
            <person name="Wells G.B."/>
            <person name="Sussman M.R."/>
        </authorList>
    </citation>
    <scope>NUCLEOTIDE SEQUENCE [LARGE SCALE GENOMIC DNA]</scope>
</reference>
<dbReference type="STRING" id="8005.ENSEEEP00000001690"/>
<evidence type="ECO:0000256" key="3">
    <source>
        <dbReference type="ARBA" id="ARBA00022741"/>
    </source>
</evidence>
<reference evidence="10" key="4">
    <citation type="submission" date="2025-08" db="UniProtKB">
        <authorList>
            <consortium name="Ensembl"/>
        </authorList>
    </citation>
    <scope>IDENTIFICATION</scope>
</reference>
<dbReference type="InterPro" id="IPR003115">
    <property type="entry name" value="ParB_N"/>
</dbReference>
<evidence type="ECO:0000256" key="1">
    <source>
        <dbReference type="ARBA" id="ARBA00009609"/>
    </source>
</evidence>
<dbReference type="Proteomes" id="UP000314983">
    <property type="component" value="Chromosome 23"/>
</dbReference>
<dbReference type="PANTHER" id="PTHR21348">
    <property type="match status" value="1"/>
</dbReference>
<evidence type="ECO:0000313" key="10">
    <source>
        <dbReference type="Ensembl" id="ENSEEEP00000001690.2"/>
    </source>
</evidence>
<sequence>IMNTFAYILKQFYSNIQKRSVHSDNIKEILNTPMELISWPHSVNPTDLLIHLWITGGNGNSYYYSFGGCHRLAACQRVQIKTIPAKIIKSNILELHAYLGTSTPNLQRLKVNCGVVDSFTIYGGLLSTASCFYF</sequence>
<evidence type="ECO:0000256" key="7">
    <source>
        <dbReference type="ARBA" id="ARBA00023157"/>
    </source>
</evidence>
<comment type="catalytic activity">
    <reaction evidence="8">
        <text>S-hydroxy-S-oxy-L-cysteinyl-[peroxiredoxin] + [protein]-dithiol + ATP = S-hydroxy-L-cysteinyl-[peroxiredoxin] + [protein]-disulfide + ADP + phosphate</text>
        <dbReference type="Rhea" id="RHEA:17545"/>
        <dbReference type="Rhea" id="RHEA-COMP:10593"/>
        <dbReference type="Rhea" id="RHEA-COMP:10594"/>
        <dbReference type="Rhea" id="RHEA-COMP:13681"/>
        <dbReference type="Rhea" id="RHEA-COMP:17976"/>
        <dbReference type="ChEBI" id="CHEBI:29950"/>
        <dbReference type="ChEBI" id="CHEBI:30616"/>
        <dbReference type="ChEBI" id="CHEBI:43474"/>
        <dbReference type="ChEBI" id="CHEBI:50058"/>
        <dbReference type="ChEBI" id="CHEBI:61973"/>
        <dbReference type="ChEBI" id="CHEBI:61974"/>
        <dbReference type="ChEBI" id="CHEBI:456216"/>
        <dbReference type="EC" id="1.8.98.2"/>
    </reaction>
</comment>
<evidence type="ECO:0000313" key="11">
    <source>
        <dbReference type="Proteomes" id="UP000314983"/>
    </source>
</evidence>
<evidence type="ECO:0000256" key="8">
    <source>
        <dbReference type="ARBA" id="ARBA00047514"/>
    </source>
</evidence>
<accession>A0A4W4DR93</accession>
<dbReference type="SUPFAM" id="SSF110849">
    <property type="entry name" value="ParB/Sulfiredoxin"/>
    <property type="match status" value="1"/>
</dbReference>
<evidence type="ECO:0000256" key="4">
    <source>
        <dbReference type="ARBA" id="ARBA00022840"/>
    </source>
</evidence>
<dbReference type="InterPro" id="IPR036086">
    <property type="entry name" value="ParB/Sulfiredoxin_sf"/>
</dbReference>
<dbReference type="GO" id="GO:0034599">
    <property type="term" value="P:cellular response to oxidative stress"/>
    <property type="evidence" value="ECO:0007669"/>
    <property type="project" value="TreeGrafter"/>
</dbReference>
<dbReference type="Pfam" id="PF02195">
    <property type="entry name" value="ParB_N"/>
    <property type="match status" value="1"/>
</dbReference>
<keyword evidence="3" id="KW-0547">Nucleotide-binding</keyword>
<keyword evidence="6" id="KW-0560">Oxidoreductase</keyword>
<proteinExistence type="inferred from homology"/>